<name>A0A5C2SU33_9APHY</name>
<feature type="transmembrane region" description="Helical" evidence="2">
    <location>
        <begin position="96"/>
        <end position="117"/>
    </location>
</feature>
<feature type="transmembrane region" description="Helical" evidence="2">
    <location>
        <begin position="253"/>
        <end position="274"/>
    </location>
</feature>
<organism evidence="4 5">
    <name type="scientific">Lentinus tigrinus ALCF2SS1-6</name>
    <dbReference type="NCBI Taxonomy" id="1328759"/>
    <lineage>
        <taxon>Eukaryota</taxon>
        <taxon>Fungi</taxon>
        <taxon>Dikarya</taxon>
        <taxon>Basidiomycota</taxon>
        <taxon>Agaricomycotina</taxon>
        <taxon>Agaricomycetes</taxon>
        <taxon>Polyporales</taxon>
        <taxon>Polyporaceae</taxon>
        <taxon>Lentinus</taxon>
    </lineage>
</organism>
<evidence type="ECO:0000313" key="5">
    <source>
        <dbReference type="Proteomes" id="UP000313359"/>
    </source>
</evidence>
<evidence type="ECO:0000256" key="2">
    <source>
        <dbReference type="SAM" id="Phobius"/>
    </source>
</evidence>
<feature type="region of interest" description="Disordered" evidence="1">
    <location>
        <begin position="349"/>
        <end position="375"/>
    </location>
</feature>
<sequence>MASDPTAAFPLIPVDNTLGAWLLGVAGSFLLNGTIFHQAIRYYRQFPKDRLLLKLWVAAVVVLETFTSALILHTAYFYLIQKYWEPTYFFVNRTVWSINLLPIPGSIAALTSQFFFARRVWMSTRPFPLGILRGTENDSVSPKFRLLVAVAIVLITGNVGCFTALSIKMFNSQTVADWLAFSWLASLGSCVQMAGDMMMTGTLIFVLRQSRTGINRTDSMLDLLITYAVTTGVITCVVHILNVAFAIKYPDNFIYAALSCILTKLYANTFLAALNTRKSLGILGATGESATPYHNDNAHRLHHGGNGPMNMPHHPHPPVLMAQNLQMSAGTSQPTAIELKVVTEVITDDDQDELDRRPTKRVHIRGREDMDLMTP</sequence>
<feature type="transmembrane region" description="Helical" evidence="2">
    <location>
        <begin position="20"/>
        <end position="40"/>
    </location>
</feature>
<evidence type="ECO:0000313" key="4">
    <source>
        <dbReference type="EMBL" id="RPD64786.1"/>
    </source>
</evidence>
<keyword evidence="2" id="KW-1133">Transmembrane helix</keyword>
<evidence type="ECO:0000256" key="1">
    <source>
        <dbReference type="SAM" id="MobiDB-lite"/>
    </source>
</evidence>
<dbReference type="EMBL" id="ML122253">
    <property type="protein sequence ID" value="RPD64786.1"/>
    <property type="molecule type" value="Genomic_DNA"/>
</dbReference>
<dbReference type="STRING" id="1328759.A0A5C2SU33"/>
<feature type="transmembrane region" description="Helical" evidence="2">
    <location>
        <begin position="179"/>
        <end position="207"/>
    </location>
</feature>
<evidence type="ECO:0000259" key="3">
    <source>
        <dbReference type="Pfam" id="PF20152"/>
    </source>
</evidence>
<dbReference type="Pfam" id="PF20152">
    <property type="entry name" value="DUF6534"/>
    <property type="match status" value="1"/>
</dbReference>
<dbReference type="OrthoDB" id="2739927at2759"/>
<feature type="compositionally biased region" description="Basic and acidic residues" evidence="1">
    <location>
        <begin position="365"/>
        <end position="375"/>
    </location>
</feature>
<feature type="transmembrane region" description="Helical" evidence="2">
    <location>
        <begin position="219"/>
        <end position="247"/>
    </location>
</feature>
<proteinExistence type="predicted"/>
<keyword evidence="2" id="KW-0472">Membrane</keyword>
<feature type="domain" description="DUF6534" evidence="3">
    <location>
        <begin position="193"/>
        <end position="279"/>
    </location>
</feature>
<keyword evidence="5" id="KW-1185">Reference proteome</keyword>
<dbReference type="AlphaFoldDB" id="A0A5C2SU33"/>
<dbReference type="PANTHER" id="PTHR40465">
    <property type="entry name" value="CHROMOSOME 1, WHOLE GENOME SHOTGUN SEQUENCE"/>
    <property type="match status" value="1"/>
</dbReference>
<keyword evidence="2" id="KW-0812">Transmembrane</keyword>
<gene>
    <name evidence="4" type="ORF">L227DRAFT_598241</name>
</gene>
<dbReference type="InterPro" id="IPR045339">
    <property type="entry name" value="DUF6534"/>
</dbReference>
<feature type="transmembrane region" description="Helical" evidence="2">
    <location>
        <begin position="146"/>
        <end position="167"/>
    </location>
</feature>
<accession>A0A5C2SU33</accession>
<protein>
    <recommendedName>
        <fullName evidence="3">DUF6534 domain-containing protein</fullName>
    </recommendedName>
</protein>
<dbReference type="Proteomes" id="UP000313359">
    <property type="component" value="Unassembled WGS sequence"/>
</dbReference>
<feature type="transmembrane region" description="Helical" evidence="2">
    <location>
        <begin position="52"/>
        <end position="76"/>
    </location>
</feature>
<dbReference type="PANTHER" id="PTHR40465:SF1">
    <property type="entry name" value="DUF6534 DOMAIN-CONTAINING PROTEIN"/>
    <property type="match status" value="1"/>
</dbReference>
<reference evidence="4" key="1">
    <citation type="journal article" date="2018" name="Genome Biol. Evol.">
        <title>Genomics and development of Lentinus tigrinus, a white-rot wood-decaying mushroom with dimorphic fruiting bodies.</title>
        <authorList>
            <person name="Wu B."/>
            <person name="Xu Z."/>
            <person name="Knudson A."/>
            <person name="Carlson A."/>
            <person name="Chen N."/>
            <person name="Kovaka S."/>
            <person name="LaButti K."/>
            <person name="Lipzen A."/>
            <person name="Pennachio C."/>
            <person name="Riley R."/>
            <person name="Schakwitz W."/>
            <person name="Umezawa K."/>
            <person name="Ohm R.A."/>
            <person name="Grigoriev I.V."/>
            <person name="Nagy L.G."/>
            <person name="Gibbons J."/>
            <person name="Hibbett D."/>
        </authorList>
    </citation>
    <scope>NUCLEOTIDE SEQUENCE [LARGE SCALE GENOMIC DNA]</scope>
    <source>
        <strain evidence="4">ALCF2SS1-6</strain>
    </source>
</reference>